<feature type="non-terminal residue" evidence="1">
    <location>
        <position position="1"/>
    </location>
</feature>
<keyword evidence="2" id="KW-1185">Reference proteome</keyword>
<sequence>LFDLRQPHFRSRPPQLVTWVGTFYPTLSPAGSRRVYVNQFHPGTARSFHLAPSEPQCYRSPSSAPVTSRWSIFRINYYDIEFQLAYLQPVVAPLQRKLDIKIVADPRPISRVELLWEVVPPGRFTTSVPSSVRIHVSLHPLTWRSRRTIILSMYYSECDELSRIEFT</sequence>
<evidence type="ECO:0000313" key="2">
    <source>
        <dbReference type="Proteomes" id="UP000479000"/>
    </source>
</evidence>
<organism evidence="1 2">
    <name type="scientific">Nesidiocoris tenuis</name>
    <dbReference type="NCBI Taxonomy" id="355587"/>
    <lineage>
        <taxon>Eukaryota</taxon>
        <taxon>Metazoa</taxon>
        <taxon>Ecdysozoa</taxon>
        <taxon>Arthropoda</taxon>
        <taxon>Hexapoda</taxon>
        <taxon>Insecta</taxon>
        <taxon>Pterygota</taxon>
        <taxon>Neoptera</taxon>
        <taxon>Paraneoptera</taxon>
        <taxon>Hemiptera</taxon>
        <taxon>Heteroptera</taxon>
        <taxon>Panheteroptera</taxon>
        <taxon>Cimicomorpha</taxon>
        <taxon>Miridae</taxon>
        <taxon>Dicyphina</taxon>
        <taxon>Nesidiocoris</taxon>
    </lineage>
</organism>
<proteinExistence type="predicted"/>
<evidence type="ECO:0000313" key="1">
    <source>
        <dbReference type="EMBL" id="CAB0019776.1"/>
    </source>
</evidence>
<dbReference type="EMBL" id="CADCXU010034538">
    <property type="protein sequence ID" value="CAB0019776.1"/>
    <property type="molecule type" value="Genomic_DNA"/>
</dbReference>
<dbReference type="AlphaFoldDB" id="A0A6H5HS94"/>
<accession>A0A6H5HS94</accession>
<name>A0A6H5HS94_9HEMI</name>
<gene>
    <name evidence="1" type="ORF">NTEN_LOCUS23447</name>
</gene>
<protein>
    <submittedName>
        <fullName evidence="1">Uncharacterized protein</fullName>
    </submittedName>
</protein>
<dbReference type="Proteomes" id="UP000479000">
    <property type="component" value="Unassembled WGS sequence"/>
</dbReference>
<reference evidence="1 2" key="1">
    <citation type="submission" date="2020-02" db="EMBL/GenBank/DDBJ databases">
        <authorList>
            <person name="Ferguson B K."/>
        </authorList>
    </citation>
    <scope>NUCLEOTIDE SEQUENCE [LARGE SCALE GENOMIC DNA]</scope>
</reference>